<evidence type="ECO:0000256" key="1">
    <source>
        <dbReference type="SAM" id="Phobius"/>
    </source>
</evidence>
<evidence type="ECO:0000313" key="4">
    <source>
        <dbReference type="Proteomes" id="UP000002051"/>
    </source>
</evidence>
<reference evidence="2 4" key="2">
    <citation type="journal article" date="2014" name="BMC Genomics">
        <title>An improved genome release (version Mt4.0) for the model legume Medicago truncatula.</title>
        <authorList>
            <person name="Tang H."/>
            <person name="Krishnakumar V."/>
            <person name="Bidwell S."/>
            <person name="Rosen B."/>
            <person name="Chan A."/>
            <person name="Zhou S."/>
            <person name="Gentzbittel L."/>
            <person name="Childs K.L."/>
            <person name="Yandell M."/>
            <person name="Gundlach H."/>
            <person name="Mayer K.F."/>
            <person name="Schwartz D.C."/>
            <person name="Town C.D."/>
        </authorList>
    </citation>
    <scope>GENOME REANNOTATION</scope>
    <source>
        <strain evidence="2">A17</strain>
        <strain evidence="3 4">cv. Jemalong A17</strain>
    </source>
</reference>
<evidence type="ECO:0000313" key="3">
    <source>
        <dbReference type="EnsemblPlants" id="KEH31272"/>
    </source>
</evidence>
<keyword evidence="1" id="KW-0472">Membrane</keyword>
<dbReference type="HOGENOM" id="CLU_201395_0_0_1"/>
<accession>A0A072UNJ3</accession>
<keyword evidence="4" id="KW-1185">Reference proteome</keyword>
<keyword evidence="1" id="KW-1133">Transmembrane helix</keyword>
<gene>
    <name evidence="2" type="ordered locus">MTR_4g094345</name>
</gene>
<protein>
    <submittedName>
        <fullName evidence="2">MtN21-like protein, putative</fullName>
    </submittedName>
</protein>
<keyword evidence="1" id="KW-0812">Transmembrane</keyword>
<dbReference type="EnsemblPlants" id="KEH31272">
    <property type="protein sequence ID" value="KEH31272"/>
    <property type="gene ID" value="MTR_4g094345"/>
</dbReference>
<evidence type="ECO:0000313" key="2">
    <source>
        <dbReference type="EMBL" id="KEH31272.1"/>
    </source>
</evidence>
<dbReference type="STRING" id="3880.A0A072UNJ3"/>
<reference evidence="2 4" key="1">
    <citation type="journal article" date="2011" name="Nature">
        <title>The Medicago genome provides insight into the evolution of rhizobial symbioses.</title>
        <authorList>
            <person name="Young N.D."/>
            <person name="Debelle F."/>
            <person name="Oldroyd G.E."/>
            <person name="Geurts R."/>
            <person name="Cannon S.B."/>
            <person name="Udvardi M.K."/>
            <person name="Benedito V.A."/>
            <person name="Mayer K.F."/>
            <person name="Gouzy J."/>
            <person name="Schoof H."/>
            <person name="Van de Peer Y."/>
            <person name="Proost S."/>
            <person name="Cook D.R."/>
            <person name="Meyers B.C."/>
            <person name="Spannagl M."/>
            <person name="Cheung F."/>
            <person name="De Mita S."/>
            <person name="Krishnakumar V."/>
            <person name="Gundlach H."/>
            <person name="Zhou S."/>
            <person name="Mudge J."/>
            <person name="Bharti A.K."/>
            <person name="Murray J.D."/>
            <person name="Naoumkina M.A."/>
            <person name="Rosen B."/>
            <person name="Silverstein K.A."/>
            <person name="Tang H."/>
            <person name="Rombauts S."/>
            <person name="Zhao P.X."/>
            <person name="Zhou P."/>
            <person name="Barbe V."/>
            <person name="Bardou P."/>
            <person name="Bechner M."/>
            <person name="Bellec A."/>
            <person name="Berger A."/>
            <person name="Berges H."/>
            <person name="Bidwell S."/>
            <person name="Bisseling T."/>
            <person name="Choisne N."/>
            <person name="Couloux A."/>
            <person name="Denny R."/>
            <person name="Deshpande S."/>
            <person name="Dai X."/>
            <person name="Doyle J.J."/>
            <person name="Dudez A.M."/>
            <person name="Farmer A.D."/>
            <person name="Fouteau S."/>
            <person name="Franken C."/>
            <person name="Gibelin C."/>
            <person name="Gish J."/>
            <person name="Goldstein S."/>
            <person name="Gonzalez A.J."/>
            <person name="Green P.J."/>
            <person name="Hallab A."/>
            <person name="Hartog M."/>
            <person name="Hua A."/>
            <person name="Humphray S.J."/>
            <person name="Jeong D.H."/>
            <person name="Jing Y."/>
            <person name="Jocker A."/>
            <person name="Kenton S.M."/>
            <person name="Kim D.J."/>
            <person name="Klee K."/>
            <person name="Lai H."/>
            <person name="Lang C."/>
            <person name="Lin S."/>
            <person name="Macmil S.L."/>
            <person name="Magdelenat G."/>
            <person name="Matthews L."/>
            <person name="McCorrison J."/>
            <person name="Monaghan E.L."/>
            <person name="Mun J.H."/>
            <person name="Najar F.Z."/>
            <person name="Nicholson C."/>
            <person name="Noirot C."/>
            <person name="O'Bleness M."/>
            <person name="Paule C.R."/>
            <person name="Poulain J."/>
            <person name="Prion F."/>
            <person name="Qin B."/>
            <person name="Qu C."/>
            <person name="Retzel E.F."/>
            <person name="Riddle C."/>
            <person name="Sallet E."/>
            <person name="Samain S."/>
            <person name="Samson N."/>
            <person name="Sanders I."/>
            <person name="Saurat O."/>
            <person name="Scarpelli C."/>
            <person name="Schiex T."/>
            <person name="Segurens B."/>
            <person name="Severin A.J."/>
            <person name="Sherrier D.J."/>
            <person name="Shi R."/>
            <person name="Sims S."/>
            <person name="Singer S.R."/>
            <person name="Sinharoy S."/>
            <person name="Sterck L."/>
            <person name="Viollet A."/>
            <person name="Wang B.B."/>
            <person name="Wang K."/>
            <person name="Wang M."/>
            <person name="Wang X."/>
            <person name="Warfsmann J."/>
            <person name="Weissenbach J."/>
            <person name="White D.D."/>
            <person name="White J.D."/>
            <person name="Wiley G.B."/>
            <person name="Wincker P."/>
            <person name="Xing Y."/>
            <person name="Yang L."/>
            <person name="Yao Z."/>
            <person name="Ying F."/>
            <person name="Zhai J."/>
            <person name="Zhou L."/>
            <person name="Zuber A."/>
            <person name="Denarie J."/>
            <person name="Dixon R.A."/>
            <person name="May G.D."/>
            <person name="Schwartz D.C."/>
            <person name="Rogers J."/>
            <person name="Quetier F."/>
            <person name="Town C.D."/>
            <person name="Roe B.A."/>
        </authorList>
    </citation>
    <scope>NUCLEOTIDE SEQUENCE [LARGE SCALE GENOMIC DNA]</scope>
    <source>
        <strain evidence="2">A17</strain>
        <strain evidence="3 4">cv. Jemalong A17</strain>
    </source>
</reference>
<dbReference type="EMBL" id="CM001220">
    <property type="protein sequence ID" value="KEH31272.1"/>
    <property type="molecule type" value="Genomic_DNA"/>
</dbReference>
<feature type="transmembrane region" description="Helical" evidence="1">
    <location>
        <begin position="47"/>
        <end position="67"/>
    </location>
</feature>
<name>A0A072UNJ3_MEDTR</name>
<dbReference type="AlphaFoldDB" id="A0A072UNJ3"/>
<feature type="transmembrane region" description="Helical" evidence="1">
    <location>
        <begin position="14"/>
        <end position="35"/>
    </location>
</feature>
<organism evidence="2 4">
    <name type="scientific">Medicago truncatula</name>
    <name type="common">Barrel medic</name>
    <name type="synonym">Medicago tribuloides</name>
    <dbReference type="NCBI Taxonomy" id="3880"/>
    <lineage>
        <taxon>Eukaryota</taxon>
        <taxon>Viridiplantae</taxon>
        <taxon>Streptophyta</taxon>
        <taxon>Embryophyta</taxon>
        <taxon>Tracheophyta</taxon>
        <taxon>Spermatophyta</taxon>
        <taxon>Magnoliopsida</taxon>
        <taxon>eudicotyledons</taxon>
        <taxon>Gunneridae</taxon>
        <taxon>Pentapetalae</taxon>
        <taxon>rosids</taxon>
        <taxon>fabids</taxon>
        <taxon>Fabales</taxon>
        <taxon>Fabaceae</taxon>
        <taxon>Papilionoideae</taxon>
        <taxon>50 kb inversion clade</taxon>
        <taxon>NPAAA clade</taxon>
        <taxon>Hologalegina</taxon>
        <taxon>IRL clade</taxon>
        <taxon>Trifolieae</taxon>
        <taxon>Medicago</taxon>
    </lineage>
</organism>
<sequence>MKGIGNSLEGVKPVILMLFVQIAGAAVNIICKLAINDGMSMRVATAYRLTFASAFTIPLALIFDSFLSNTNKK</sequence>
<reference evidence="3" key="3">
    <citation type="submission" date="2015-04" db="UniProtKB">
        <authorList>
            <consortium name="EnsemblPlants"/>
        </authorList>
    </citation>
    <scope>IDENTIFICATION</scope>
    <source>
        <strain evidence="3">cv. Jemalong A17</strain>
    </source>
</reference>
<dbReference type="Proteomes" id="UP000002051">
    <property type="component" value="Chromosome 4"/>
</dbReference>
<proteinExistence type="predicted"/>